<dbReference type="EMBL" id="JAVDXV010000001">
    <property type="protein sequence ID" value="MDR7331739.1"/>
    <property type="molecule type" value="Genomic_DNA"/>
</dbReference>
<accession>A0ABU2A3H9</accession>
<gene>
    <name evidence="1" type="ORF">J2X21_000851</name>
</gene>
<dbReference type="Proteomes" id="UP001180825">
    <property type="component" value="Unassembled WGS sequence"/>
</dbReference>
<protein>
    <submittedName>
        <fullName evidence="1">Uncharacterized protein</fullName>
    </submittedName>
</protein>
<reference evidence="1 2" key="1">
    <citation type="submission" date="2023-07" db="EMBL/GenBank/DDBJ databases">
        <title>Sorghum-associated microbial communities from plants grown in Nebraska, USA.</title>
        <authorList>
            <person name="Schachtman D."/>
        </authorList>
    </citation>
    <scope>NUCLEOTIDE SEQUENCE [LARGE SCALE GENOMIC DNA]</scope>
    <source>
        <strain evidence="1 2">BE316</strain>
    </source>
</reference>
<sequence>MSGLTYVSDDGRGLHISPCADVAYWRHSAWCDAGKWGVTLYPFGVTREVLGAFVVQRPAVVDDFGSLVFVGPVQ</sequence>
<evidence type="ECO:0000313" key="1">
    <source>
        <dbReference type="EMBL" id="MDR7331739.1"/>
    </source>
</evidence>
<name>A0ABU2A3H9_9BURK</name>
<evidence type="ECO:0000313" key="2">
    <source>
        <dbReference type="Proteomes" id="UP001180825"/>
    </source>
</evidence>
<dbReference type="RefSeq" id="WP_310325261.1">
    <property type="nucleotide sequence ID" value="NZ_JAVDXV010000001.1"/>
</dbReference>
<organism evidence="1 2">
    <name type="scientific">Roseateles asaccharophilus</name>
    <dbReference type="NCBI Taxonomy" id="582607"/>
    <lineage>
        <taxon>Bacteria</taxon>
        <taxon>Pseudomonadati</taxon>
        <taxon>Pseudomonadota</taxon>
        <taxon>Betaproteobacteria</taxon>
        <taxon>Burkholderiales</taxon>
        <taxon>Sphaerotilaceae</taxon>
        <taxon>Roseateles</taxon>
    </lineage>
</organism>
<proteinExistence type="predicted"/>
<keyword evidence="2" id="KW-1185">Reference proteome</keyword>
<comment type="caution">
    <text evidence="1">The sequence shown here is derived from an EMBL/GenBank/DDBJ whole genome shotgun (WGS) entry which is preliminary data.</text>
</comment>